<reference evidence="1 2" key="1">
    <citation type="submission" date="2023-11" db="EMBL/GenBank/DDBJ databases">
        <title>Analysis of the Genomes of Mucilaginibacter gossypii cycad 4 and M. sabulilitoris SNA2: microbes with the potential for plant growth promotion.</title>
        <authorList>
            <person name="Hirsch A.M."/>
            <person name="Humm E."/>
            <person name="Rubbi M."/>
            <person name="Del Vecchio G."/>
            <person name="Ha S.M."/>
            <person name="Pellegrini M."/>
            <person name="Gunsalus R.P."/>
        </authorList>
    </citation>
    <scope>NUCLEOTIDE SEQUENCE [LARGE SCALE GENOMIC DNA]</scope>
    <source>
        <strain evidence="1 2">SNA2</strain>
    </source>
</reference>
<proteinExistence type="predicted"/>
<protein>
    <submittedName>
        <fullName evidence="1">Uncharacterized protein</fullName>
    </submittedName>
</protein>
<sequence length="58" mass="6792">MMQILLPGHTHATYPPTNIRMPFASYYQPNVADSHDDVTMEEFLKICNQRNRDRTIIV</sequence>
<evidence type="ECO:0000313" key="2">
    <source>
        <dbReference type="Proteomes" id="UP001324380"/>
    </source>
</evidence>
<dbReference type="Proteomes" id="UP001324380">
    <property type="component" value="Chromosome"/>
</dbReference>
<organism evidence="1 2">
    <name type="scientific">Mucilaginibacter sabulilitoris</name>
    <dbReference type="NCBI Taxonomy" id="1173583"/>
    <lineage>
        <taxon>Bacteria</taxon>
        <taxon>Pseudomonadati</taxon>
        <taxon>Bacteroidota</taxon>
        <taxon>Sphingobacteriia</taxon>
        <taxon>Sphingobacteriales</taxon>
        <taxon>Sphingobacteriaceae</taxon>
        <taxon>Mucilaginibacter</taxon>
    </lineage>
</organism>
<evidence type="ECO:0000313" key="1">
    <source>
        <dbReference type="EMBL" id="WPU96234.1"/>
    </source>
</evidence>
<keyword evidence="2" id="KW-1185">Reference proteome</keyword>
<dbReference type="RefSeq" id="WP_321565335.1">
    <property type="nucleotide sequence ID" value="NZ_CP139558.1"/>
</dbReference>
<name>A0ABZ0TTG7_9SPHI</name>
<dbReference type="EMBL" id="CP139558">
    <property type="protein sequence ID" value="WPU96234.1"/>
    <property type="molecule type" value="Genomic_DNA"/>
</dbReference>
<gene>
    <name evidence="1" type="ORF">SNE25_11965</name>
</gene>
<accession>A0ABZ0TTG7</accession>